<name>A0A7S2NQA0_9STRA</name>
<feature type="compositionally biased region" description="Low complexity" evidence="1">
    <location>
        <begin position="16"/>
        <end position="29"/>
    </location>
</feature>
<evidence type="ECO:0000256" key="1">
    <source>
        <dbReference type="SAM" id="MobiDB-lite"/>
    </source>
</evidence>
<dbReference type="EMBL" id="HBGY01000329">
    <property type="protein sequence ID" value="CAD9554487.1"/>
    <property type="molecule type" value="Transcribed_RNA"/>
</dbReference>
<protein>
    <submittedName>
        <fullName evidence="2">Uncharacterized protein</fullName>
    </submittedName>
</protein>
<organism evidence="2">
    <name type="scientific">Leptocylindrus danicus</name>
    <dbReference type="NCBI Taxonomy" id="163516"/>
    <lineage>
        <taxon>Eukaryota</taxon>
        <taxon>Sar</taxon>
        <taxon>Stramenopiles</taxon>
        <taxon>Ochrophyta</taxon>
        <taxon>Bacillariophyta</taxon>
        <taxon>Coscinodiscophyceae</taxon>
        <taxon>Chaetocerotophycidae</taxon>
        <taxon>Leptocylindrales</taxon>
        <taxon>Leptocylindraceae</taxon>
        <taxon>Leptocylindrus</taxon>
    </lineage>
</organism>
<evidence type="ECO:0000313" key="2">
    <source>
        <dbReference type="EMBL" id="CAD9554487.1"/>
    </source>
</evidence>
<accession>A0A7S2NQA0</accession>
<feature type="region of interest" description="Disordered" evidence="1">
    <location>
        <begin position="122"/>
        <end position="141"/>
    </location>
</feature>
<sequence>MQSRKIEMPLQEELATMPTPESSSSSLQSSLESSIIMQRQPSETPIILPQRQPLLHHRKCGRKLSIVTSAAHYRSRPTTHASTTTTAVTHRHRCRSHPHRALTFGYGVPCHRQFQRIVTKQQTQAKHQHQEEIELSSLTTNNKPVSNAPAASLSMSPIYFRGTTCYVCVVMPRQQCNKPPRQQRLPRPRPNSMVRVSRGIGVPTLTEAKAIIATVATTTSSSSSVKKDNATTDEHVTIASACSVTAVGLSDMKL</sequence>
<gene>
    <name evidence="2" type="ORF">LDAN0321_LOCUS215</name>
</gene>
<proteinExistence type="predicted"/>
<feature type="region of interest" description="Disordered" evidence="1">
    <location>
        <begin position="1"/>
        <end position="29"/>
    </location>
</feature>
<reference evidence="2" key="1">
    <citation type="submission" date="2021-01" db="EMBL/GenBank/DDBJ databases">
        <authorList>
            <person name="Corre E."/>
            <person name="Pelletier E."/>
            <person name="Niang G."/>
            <person name="Scheremetjew M."/>
            <person name="Finn R."/>
            <person name="Kale V."/>
            <person name="Holt S."/>
            <person name="Cochrane G."/>
            <person name="Meng A."/>
            <person name="Brown T."/>
            <person name="Cohen L."/>
        </authorList>
    </citation>
    <scope>NUCLEOTIDE SEQUENCE</scope>
    <source>
        <strain evidence="2">B650</strain>
    </source>
</reference>
<dbReference type="AlphaFoldDB" id="A0A7S2NQA0"/>